<dbReference type="FunFam" id="3.30.70.1230:FF:000016">
    <property type="entry name" value="Adenylate/guanylate cyclase domain-containing protein"/>
    <property type="match status" value="1"/>
</dbReference>
<dbReference type="PANTHER" id="PTHR43081:SF1">
    <property type="entry name" value="ADENYLATE CYCLASE, TERMINAL-DIFFERENTIATION SPECIFIC"/>
    <property type="match status" value="1"/>
</dbReference>
<keyword evidence="5 7" id="KW-1133">Transmembrane helix</keyword>
<dbReference type="Pfam" id="PF00211">
    <property type="entry name" value="Guanylate_cyc"/>
    <property type="match status" value="1"/>
</dbReference>
<keyword evidence="3" id="KW-1003">Cell membrane</keyword>
<evidence type="ECO:0000256" key="1">
    <source>
        <dbReference type="ARBA" id="ARBA00004196"/>
    </source>
</evidence>
<dbReference type="AlphaFoldDB" id="A0AAN1T099"/>
<evidence type="ECO:0000256" key="5">
    <source>
        <dbReference type="ARBA" id="ARBA00022989"/>
    </source>
</evidence>
<protein>
    <submittedName>
        <fullName evidence="9">Guanylate cyclase</fullName>
    </submittedName>
</protein>
<gene>
    <name evidence="9" type="ORF">FGKAn22_16090</name>
</gene>
<accession>A0AAN1T099</accession>
<dbReference type="PANTHER" id="PTHR43081">
    <property type="entry name" value="ADENYLATE CYCLASE, TERMINAL-DIFFERENTIATION SPECIFIC-RELATED"/>
    <property type="match status" value="1"/>
</dbReference>
<evidence type="ECO:0000313" key="10">
    <source>
        <dbReference type="Proteomes" id="UP001319121"/>
    </source>
</evidence>
<evidence type="ECO:0000256" key="7">
    <source>
        <dbReference type="SAM" id="Phobius"/>
    </source>
</evidence>
<feature type="transmembrane region" description="Helical" evidence="7">
    <location>
        <begin position="314"/>
        <end position="333"/>
    </location>
</feature>
<dbReference type="Pfam" id="PF05226">
    <property type="entry name" value="CHASE2"/>
    <property type="match status" value="1"/>
</dbReference>
<dbReference type="GO" id="GO:0006171">
    <property type="term" value="P:cAMP biosynthetic process"/>
    <property type="evidence" value="ECO:0007669"/>
    <property type="project" value="TreeGrafter"/>
</dbReference>
<comment type="subcellular location">
    <subcellularLocation>
        <location evidence="1">Cell envelope</location>
    </subcellularLocation>
</comment>
<feature type="transmembrane region" description="Helical" evidence="7">
    <location>
        <begin position="340"/>
        <end position="357"/>
    </location>
</feature>
<evidence type="ECO:0000256" key="4">
    <source>
        <dbReference type="ARBA" id="ARBA00022692"/>
    </source>
</evidence>
<name>A0AAN1T099_9PROT</name>
<dbReference type="GO" id="GO:0030313">
    <property type="term" value="C:cell envelope"/>
    <property type="evidence" value="ECO:0007669"/>
    <property type="project" value="UniProtKB-SubCell"/>
</dbReference>
<evidence type="ECO:0000256" key="3">
    <source>
        <dbReference type="ARBA" id="ARBA00022475"/>
    </source>
</evidence>
<feature type="domain" description="Guanylate cyclase" evidence="8">
    <location>
        <begin position="428"/>
        <end position="559"/>
    </location>
</feature>
<dbReference type="SMART" id="SM01080">
    <property type="entry name" value="CHASE2"/>
    <property type="match status" value="1"/>
</dbReference>
<dbReference type="InterPro" id="IPR050697">
    <property type="entry name" value="Adenylyl/Guanylyl_Cyclase_3/4"/>
</dbReference>
<organism evidence="9 10">
    <name type="scientific">Ferrigenium kumadai</name>
    <dbReference type="NCBI Taxonomy" id="1682490"/>
    <lineage>
        <taxon>Bacteria</taxon>
        <taxon>Pseudomonadati</taxon>
        <taxon>Pseudomonadota</taxon>
        <taxon>Betaproteobacteria</taxon>
        <taxon>Nitrosomonadales</taxon>
        <taxon>Gallionellaceae</taxon>
        <taxon>Ferrigenium</taxon>
    </lineage>
</organism>
<evidence type="ECO:0000259" key="8">
    <source>
        <dbReference type="PROSITE" id="PS50125"/>
    </source>
</evidence>
<dbReference type="CDD" id="cd07302">
    <property type="entry name" value="CHD"/>
    <property type="match status" value="1"/>
</dbReference>
<keyword evidence="6 7" id="KW-0472">Membrane</keyword>
<evidence type="ECO:0000313" key="9">
    <source>
        <dbReference type="EMBL" id="BBI99916.1"/>
    </source>
</evidence>
<dbReference type="Gene3D" id="3.30.70.1230">
    <property type="entry name" value="Nucleotide cyclase"/>
    <property type="match status" value="1"/>
</dbReference>
<proteinExistence type="inferred from homology"/>
<dbReference type="InterPro" id="IPR029787">
    <property type="entry name" value="Nucleotide_cyclase"/>
</dbReference>
<dbReference type="InterPro" id="IPR001054">
    <property type="entry name" value="A/G_cyclase"/>
</dbReference>
<evidence type="ECO:0000256" key="6">
    <source>
        <dbReference type="ARBA" id="ARBA00023136"/>
    </source>
</evidence>
<comment type="similarity">
    <text evidence="2">Belongs to the adenylyl cyclase class-3 family.</text>
</comment>
<dbReference type="KEGG" id="fku:FGKAn22_16090"/>
<dbReference type="InterPro" id="IPR007890">
    <property type="entry name" value="CHASE2"/>
</dbReference>
<sequence>MAMLSKPLVRITMLFLLLAVVETGWLHTLRPLENRLSDLFVRQQAQHLEPDPQIVIVDIDDASLARMQDVAGNWPWPRAVHGELVRGIAAQHPAAIVFDILFSERDQYRPESDRQFNEALGASDNIYFPMIRRDPVLDAKGAPLAQIAPMLGLTRTDKAAPDARVALLPPLAIDPRHWRSGTINFEEDADGVGRRYQLYTDVRGWLIPSLPARVAADLGYPVPHQDDMILAWRGKARSFRHISYAELYEDFGREHPLRPRDEFTGKIVVVGTAASGLHDVRVTPVASLYPGMEILATALDNLKNRRMMQAAPQWFAPLLAFALIVALGAAFLRGTNALRAGLRLAVASMLLLGGSYLATGRLYLLPVLAPLLLAWACYFSCALAEYLRERRSREQAVQMFSRFVNPHVVKELIAHGGLNRAGESRQITVLFSDIRGFTTLSERHTPQEVVALLNRYFSLQVEVIFRHGGSLDKFIGDAIMAFWGAPLDDAEHARHAVEAALEMAEVLQRFKQEIGESEPGFDVGIGIHSGPAVVGLIGSEQRREYTAIGDTVNLASRIEGLTKGVSRILVSRDTKELCGDAFDFQSFGSYKVKGREQEVELFAPTLRRNKP</sequence>
<dbReference type="GO" id="GO:0035556">
    <property type="term" value="P:intracellular signal transduction"/>
    <property type="evidence" value="ECO:0007669"/>
    <property type="project" value="InterPro"/>
</dbReference>
<keyword evidence="10" id="KW-1185">Reference proteome</keyword>
<dbReference type="SUPFAM" id="SSF55073">
    <property type="entry name" value="Nucleotide cyclase"/>
    <property type="match status" value="1"/>
</dbReference>
<evidence type="ECO:0000256" key="2">
    <source>
        <dbReference type="ARBA" id="ARBA00005381"/>
    </source>
</evidence>
<feature type="transmembrane region" description="Helical" evidence="7">
    <location>
        <begin position="363"/>
        <end position="384"/>
    </location>
</feature>
<dbReference type="GO" id="GO:0004016">
    <property type="term" value="F:adenylate cyclase activity"/>
    <property type="evidence" value="ECO:0007669"/>
    <property type="project" value="UniProtKB-ARBA"/>
</dbReference>
<dbReference type="Proteomes" id="UP001319121">
    <property type="component" value="Chromosome"/>
</dbReference>
<keyword evidence="4 7" id="KW-0812">Transmembrane</keyword>
<dbReference type="SMART" id="SM00044">
    <property type="entry name" value="CYCc"/>
    <property type="match status" value="1"/>
</dbReference>
<dbReference type="EMBL" id="AP019536">
    <property type="protein sequence ID" value="BBI99916.1"/>
    <property type="molecule type" value="Genomic_DNA"/>
</dbReference>
<reference evidence="9 10" key="1">
    <citation type="submission" date="2019-03" db="EMBL/GenBank/DDBJ databases">
        <title>Complete genome sequence of Ferrigenium kumadai strain An22, a microaerophilic iron-oxidizing bacterium isolated from a paddy field soil.</title>
        <authorList>
            <person name="Watanabe T."/>
            <person name="Asakawa S."/>
        </authorList>
    </citation>
    <scope>NUCLEOTIDE SEQUENCE [LARGE SCALE GENOMIC DNA]</scope>
    <source>
        <strain evidence="9 10">An22</strain>
    </source>
</reference>
<dbReference type="PROSITE" id="PS50125">
    <property type="entry name" value="GUANYLATE_CYCLASE_2"/>
    <property type="match status" value="1"/>
</dbReference>